<organism evidence="1 3">
    <name type="scientific">Araneus ventricosus</name>
    <name type="common">Orbweaver spider</name>
    <name type="synonym">Epeira ventricosa</name>
    <dbReference type="NCBI Taxonomy" id="182803"/>
    <lineage>
        <taxon>Eukaryota</taxon>
        <taxon>Metazoa</taxon>
        <taxon>Ecdysozoa</taxon>
        <taxon>Arthropoda</taxon>
        <taxon>Chelicerata</taxon>
        <taxon>Arachnida</taxon>
        <taxon>Araneae</taxon>
        <taxon>Araneomorphae</taxon>
        <taxon>Entelegynae</taxon>
        <taxon>Araneoidea</taxon>
        <taxon>Araneidae</taxon>
        <taxon>Araneus</taxon>
    </lineage>
</organism>
<keyword evidence="3" id="KW-1185">Reference proteome</keyword>
<reference evidence="1 3" key="1">
    <citation type="journal article" date="2019" name="Sci. Rep.">
        <title>Orb-weaving spider Araneus ventricosus genome elucidates the spidroin gene catalogue.</title>
        <authorList>
            <person name="Kono N."/>
            <person name="Nakamura H."/>
            <person name="Ohtoshi R."/>
            <person name="Moran D.A.P."/>
            <person name="Shinohara A."/>
            <person name="Yoshida Y."/>
            <person name="Fujiwara M."/>
            <person name="Mori M."/>
            <person name="Tomita M."/>
            <person name="Arakawa K."/>
        </authorList>
    </citation>
    <scope>NUCLEOTIDE SEQUENCE [LARGE SCALE GENOMIC DNA]</scope>
</reference>
<evidence type="ECO:0000313" key="2">
    <source>
        <dbReference type="EMBL" id="GBO28316.1"/>
    </source>
</evidence>
<dbReference type="EMBL" id="BGPR01051358">
    <property type="protein sequence ID" value="GBO28315.1"/>
    <property type="molecule type" value="Genomic_DNA"/>
</dbReference>
<dbReference type="Proteomes" id="UP000499080">
    <property type="component" value="Unassembled WGS sequence"/>
</dbReference>
<evidence type="ECO:0000313" key="1">
    <source>
        <dbReference type="EMBL" id="GBO28315.1"/>
    </source>
</evidence>
<evidence type="ECO:0000313" key="3">
    <source>
        <dbReference type="Proteomes" id="UP000499080"/>
    </source>
</evidence>
<gene>
    <name evidence="1" type="ORF">AVEN_251368_1</name>
    <name evidence="2" type="ORF">AVEN_267796_1</name>
</gene>
<sequence length="114" mass="13234">MKKLLLFNPLIKVFFKNRFYFVLVERNQRFYAESSTPNSLQKLEAGAKSACYHHTSPEEVVYLPGADLREDDTPFLSPRKTPALRLRSNRIQSGGKKILLYKQRSSRQLERMAG</sequence>
<comment type="caution">
    <text evidence="1">The sequence shown here is derived from an EMBL/GenBank/DDBJ whole genome shotgun (WGS) entry which is preliminary data.</text>
</comment>
<accession>A0A4Y2VTT9</accession>
<dbReference type="AlphaFoldDB" id="A0A4Y2VTT9"/>
<proteinExistence type="predicted"/>
<name>A0A4Y2VTT9_ARAVE</name>
<protein>
    <submittedName>
        <fullName evidence="1">Uncharacterized protein</fullName>
    </submittedName>
</protein>
<dbReference type="EMBL" id="BGPR01051359">
    <property type="protein sequence ID" value="GBO28316.1"/>
    <property type="molecule type" value="Genomic_DNA"/>
</dbReference>